<evidence type="ECO:0000313" key="2">
    <source>
        <dbReference type="EMBL" id="SFM50382.1"/>
    </source>
</evidence>
<keyword evidence="3" id="KW-1185">Reference proteome</keyword>
<dbReference type="EMBL" id="FOUR01000001">
    <property type="protein sequence ID" value="SFM50382.1"/>
    <property type="molecule type" value="Genomic_DNA"/>
</dbReference>
<dbReference type="Pfam" id="PF11446">
    <property type="entry name" value="DUF2897"/>
    <property type="match status" value="1"/>
</dbReference>
<name>A0A1I4RDM4_9GAMM</name>
<protein>
    <recommendedName>
        <fullName evidence="4">DUF2897 family protein</fullName>
    </recommendedName>
</protein>
<proteinExistence type="predicted"/>
<accession>A0A1I4RDM4</accession>
<keyword evidence="1" id="KW-0812">Transmembrane</keyword>
<gene>
    <name evidence="2" type="ORF">SAMN04487961_0502</name>
</gene>
<dbReference type="InterPro" id="IPR021550">
    <property type="entry name" value="DUF2897"/>
</dbReference>
<dbReference type="OrthoDB" id="6184284at2"/>
<dbReference type="AlphaFoldDB" id="A0A1I4RDM4"/>
<evidence type="ECO:0000256" key="1">
    <source>
        <dbReference type="SAM" id="Phobius"/>
    </source>
</evidence>
<dbReference type="Proteomes" id="UP000199339">
    <property type="component" value="Unassembled WGS sequence"/>
</dbReference>
<evidence type="ECO:0008006" key="4">
    <source>
        <dbReference type="Google" id="ProtNLM"/>
    </source>
</evidence>
<evidence type="ECO:0000313" key="3">
    <source>
        <dbReference type="Proteomes" id="UP000199339"/>
    </source>
</evidence>
<keyword evidence="1" id="KW-1133">Transmembrane helix</keyword>
<keyword evidence="1" id="KW-0472">Membrane</keyword>
<sequence length="56" mass="6425">MPLIGWIIILLALALIVGSLMLLRDSAHMRLPPEKLEKIRKRKAEMEEKDRAEGDD</sequence>
<dbReference type="RefSeq" id="WP_091998225.1">
    <property type="nucleotide sequence ID" value="NZ_FOUR01000001.1"/>
</dbReference>
<organism evidence="2 3">
    <name type="scientific">Marinobacter pelagius</name>
    <dbReference type="NCBI Taxonomy" id="379482"/>
    <lineage>
        <taxon>Bacteria</taxon>
        <taxon>Pseudomonadati</taxon>
        <taxon>Pseudomonadota</taxon>
        <taxon>Gammaproteobacteria</taxon>
        <taxon>Pseudomonadales</taxon>
        <taxon>Marinobacteraceae</taxon>
        <taxon>Marinobacter</taxon>
    </lineage>
</organism>
<reference evidence="3" key="1">
    <citation type="submission" date="2016-10" db="EMBL/GenBank/DDBJ databases">
        <authorList>
            <person name="Varghese N."/>
            <person name="Submissions S."/>
        </authorList>
    </citation>
    <scope>NUCLEOTIDE SEQUENCE [LARGE SCALE GENOMIC DNA]</scope>
    <source>
        <strain evidence="3">CGMCC 1.6775</strain>
    </source>
</reference>
<feature type="transmembrane region" description="Helical" evidence="1">
    <location>
        <begin position="6"/>
        <end position="23"/>
    </location>
</feature>